<dbReference type="GO" id="GO:0042276">
    <property type="term" value="P:error-prone translesion synthesis"/>
    <property type="evidence" value="ECO:0007669"/>
    <property type="project" value="TreeGrafter"/>
</dbReference>
<dbReference type="InterPro" id="IPR053848">
    <property type="entry name" value="IMS_HHH_1"/>
</dbReference>
<dbReference type="Gene3D" id="3.40.1170.60">
    <property type="match status" value="1"/>
</dbReference>
<dbReference type="GO" id="GO:0003887">
    <property type="term" value="F:DNA-directed DNA polymerase activity"/>
    <property type="evidence" value="ECO:0007669"/>
    <property type="project" value="UniProtKB-KW"/>
</dbReference>
<keyword evidence="5" id="KW-0808">Transferase</keyword>
<dbReference type="PANTHER" id="PTHR11076:SF35">
    <property type="entry name" value="DNA REPAIR PROTEIN HOMOLOG YOBH"/>
    <property type="match status" value="1"/>
</dbReference>
<dbReference type="Gene3D" id="3.30.70.270">
    <property type="match status" value="1"/>
</dbReference>
<dbReference type="GO" id="GO:0006260">
    <property type="term" value="P:DNA replication"/>
    <property type="evidence" value="ECO:0007669"/>
    <property type="project" value="UniProtKB-KW"/>
</dbReference>
<dbReference type="Proteomes" id="UP000502998">
    <property type="component" value="Chromosome"/>
</dbReference>
<dbReference type="CDD" id="cd01700">
    <property type="entry name" value="PolY_Pol_V_umuC"/>
    <property type="match status" value="1"/>
</dbReference>
<keyword evidence="5" id="KW-0239">DNA-directed DNA polymerase</keyword>
<dbReference type="Pfam" id="PF00817">
    <property type="entry name" value="IMS"/>
    <property type="match status" value="1"/>
</dbReference>
<evidence type="ECO:0000313" key="8">
    <source>
        <dbReference type="Proteomes" id="UP000502998"/>
    </source>
</evidence>
<dbReference type="InterPro" id="IPR036775">
    <property type="entry name" value="DNA_pol_Y-fam_lit_finger_sf"/>
</dbReference>
<dbReference type="Gene3D" id="1.10.150.20">
    <property type="entry name" value="5' to 3' exonuclease, C-terminal subdomain"/>
    <property type="match status" value="1"/>
</dbReference>
<dbReference type="Gene3D" id="3.30.1490.100">
    <property type="entry name" value="DNA polymerase, Y-family, little finger domain"/>
    <property type="match status" value="1"/>
</dbReference>
<name>A0A679IMY1_9ENTE</name>
<dbReference type="GO" id="GO:0003684">
    <property type="term" value="F:damaged DNA binding"/>
    <property type="evidence" value="ECO:0007669"/>
    <property type="project" value="InterPro"/>
</dbReference>
<dbReference type="PANTHER" id="PTHR11076">
    <property type="entry name" value="DNA REPAIR POLYMERASE UMUC / TRANSFERASE FAMILY MEMBER"/>
    <property type="match status" value="1"/>
</dbReference>
<evidence type="ECO:0000313" key="7">
    <source>
        <dbReference type="EMBL" id="BCA86626.1"/>
    </source>
</evidence>
<dbReference type="AlphaFoldDB" id="A0A679IMY1"/>
<evidence type="ECO:0000259" key="6">
    <source>
        <dbReference type="PROSITE" id="PS50173"/>
    </source>
</evidence>
<keyword evidence="4" id="KW-0235">DNA replication</keyword>
<evidence type="ECO:0000256" key="4">
    <source>
        <dbReference type="ARBA" id="ARBA00022705"/>
    </source>
</evidence>
<dbReference type="RefSeq" id="WP_173103750.1">
    <property type="nucleotide sequence ID" value="NZ_AP022822.1"/>
</dbReference>
<dbReference type="EMBL" id="AP022822">
    <property type="protein sequence ID" value="BCA86626.1"/>
    <property type="molecule type" value="Genomic_DNA"/>
</dbReference>
<feature type="domain" description="UmuC" evidence="6">
    <location>
        <begin position="15"/>
        <end position="214"/>
    </location>
</feature>
<dbReference type="InterPro" id="IPR043128">
    <property type="entry name" value="Rev_trsase/Diguanyl_cyclase"/>
</dbReference>
<evidence type="ECO:0000256" key="5">
    <source>
        <dbReference type="ARBA" id="ARBA00022932"/>
    </source>
</evidence>
<dbReference type="KEGG" id="esg:EsVE80_21490"/>
<comment type="similarity">
    <text evidence="1">Belongs to the DNA polymerase type-Y family.</text>
</comment>
<dbReference type="InterPro" id="IPR043502">
    <property type="entry name" value="DNA/RNA_pol_sf"/>
</dbReference>
<dbReference type="GO" id="GO:0009432">
    <property type="term" value="P:SOS response"/>
    <property type="evidence" value="ECO:0007669"/>
    <property type="project" value="TreeGrafter"/>
</dbReference>
<dbReference type="SUPFAM" id="SSF56672">
    <property type="entry name" value="DNA/RNA polymerases"/>
    <property type="match status" value="1"/>
</dbReference>
<evidence type="ECO:0000256" key="3">
    <source>
        <dbReference type="ARBA" id="ARBA00022695"/>
    </source>
</evidence>
<organism evidence="7 8">
    <name type="scientific">Enterococcus saigonensis</name>
    <dbReference type="NCBI Taxonomy" id="1805431"/>
    <lineage>
        <taxon>Bacteria</taxon>
        <taxon>Bacillati</taxon>
        <taxon>Bacillota</taxon>
        <taxon>Bacilli</taxon>
        <taxon>Lactobacillales</taxon>
        <taxon>Enterococcaceae</taxon>
        <taxon>Enterococcus</taxon>
    </lineage>
</organism>
<accession>A0A679IMY1</accession>
<reference evidence="7 8" key="1">
    <citation type="submission" date="2020-02" db="EMBL/GenBank/DDBJ databases">
        <title>Characterization of vanA genotype vancomycin-resistant Enterococcus saigonensis VE80.</title>
        <authorList>
            <person name="Harada T."/>
            <person name="Motooka D."/>
            <person name="Nakamura S."/>
            <person name="Yamamoto Y."/>
            <person name="Kawahara R."/>
            <person name="Kawatsu K."/>
        </authorList>
    </citation>
    <scope>NUCLEOTIDE SEQUENCE [LARGE SCALE GENOMIC DNA]</scope>
    <source>
        <strain evidence="7 8">VE80</strain>
    </source>
</reference>
<dbReference type="GO" id="GO:0006281">
    <property type="term" value="P:DNA repair"/>
    <property type="evidence" value="ECO:0007669"/>
    <property type="project" value="InterPro"/>
</dbReference>
<dbReference type="PROSITE" id="PS50173">
    <property type="entry name" value="UMUC"/>
    <property type="match status" value="1"/>
</dbReference>
<evidence type="ECO:0000256" key="2">
    <source>
        <dbReference type="ARBA" id="ARBA00022457"/>
    </source>
</evidence>
<proteinExistence type="inferred from homology"/>
<keyword evidence="3" id="KW-0548">Nucleotidyltransferase</keyword>
<keyword evidence="8" id="KW-1185">Reference proteome</keyword>
<protein>
    <submittedName>
        <fullName evidence="7">Type VI secretion protein ImpB</fullName>
    </submittedName>
</protein>
<dbReference type="Pfam" id="PF11799">
    <property type="entry name" value="IMS_C"/>
    <property type="match status" value="1"/>
</dbReference>
<evidence type="ECO:0000256" key="1">
    <source>
        <dbReference type="ARBA" id="ARBA00010945"/>
    </source>
</evidence>
<dbReference type="GO" id="GO:0005829">
    <property type="term" value="C:cytosol"/>
    <property type="evidence" value="ECO:0007669"/>
    <property type="project" value="TreeGrafter"/>
</dbReference>
<dbReference type="InterPro" id="IPR017961">
    <property type="entry name" value="DNA_pol_Y-fam_little_finger"/>
</dbReference>
<sequence>MELNFDYRLEPTRDILFIDVKSFYATVECSQRGLDPLSTMLVVMSQADNTGNGLILASSPIAKKELGISNVTRADNLPDHPDLIKVPPRMNLYVKENMKLNDIFREYVADEDLLVYSIDESILDVTHSLNLFYPDKSESRYIKRRRLAGHIQKEVKEKLGLIVSVGIGDNPLLAKLALDNYSKHDDNFVAEIRYQDVPSKVWTIEDITDFWGIGSRMKRNLYNMGIDSIYQLAHSDVYKLKKKFGVMGTQLYYHANGIDRTILSEPAPEPKEKSYGNSQVLPKDYIRQNEIEIVVKEMAEQVAARIRRHGCLAQCVHLYVGTSMSESSKGFSHQMKVPATDSTKELVQYCLSIFRKYYKGQVIRHIGVTYSKLIYTRERQLNLFEEPEQQIADERLDLVIDKIRAKYGFTAIIHATSKLDGARSVARAGLVGGHDGGGSAGGGSAGGLDGLDAKMSENKITLLQNDELSKKARWELRDNQNSWLELEEFN</sequence>
<dbReference type="InterPro" id="IPR050116">
    <property type="entry name" value="DNA_polymerase-Y"/>
</dbReference>
<dbReference type="SUPFAM" id="SSF100879">
    <property type="entry name" value="Lesion bypass DNA polymerase (Y-family), little finger domain"/>
    <property type="match status" value="1"/>
</dbReference>
<gene>
    <name evidence="7" type="primary">dinB2-2</name>
    <name evidence="7" type="ORF">EsVE80_21490</name>
</gene>
<dbReference type="InterPro" id="IPR001126">
    <property type="entry name" value="UmuC"/>
</dbReference>
<keyword evidence="2" id="KW-0515">Mutator protein</keyword>
<dbReference type="Pfam" id="PF21999">
    <property type="entry name" value="IMS_HHH_1"/>
    <property type="match status" value="1"/>
</dbReference>